<gene>
    <name evidence="4" type="ORF">FOB64_000478</name>
</gene>
<protein>
    <submittedName>
        <fullName evidence="4">AMP-binding enzyme family protein</fullName>
    </submittedName>
</protein>
<dbReference type="Gene3D" id="3.40.50.12780">
    <property type="entry name" value="N-terminal domain of ligase-like"/>
    <property type="match status" value="1"/>
</dbReference>
<dbReference type="Pfam" id="PF00501">
    <property type="entry name" value="AMP-binding"/>
    <property type="match status" value="1"/>
</dbReference>
<evidence type="ECO:0000256" key="1">
    <source>
        <dbReference type="ARBA" id="ARBA00022741"/>
    </source>
</evidence>
<dbReference type="PANTHER" id="PTHR43272">
    <property type="entry name" value="LONG-CHAIN-FATTY-ACID--COA LIGASE"/>
    <property type="match status" value="1"/>
</dbReference>
<keyword evidence="1" id="KW-0547">Nucleotide-binding</keyword>
<dbReference type="GO" id="GO:0004467">
    <property type="term" value="F:long-chain fatty acid-CoA ligase activity"/>
    <property type="evidence" value="ECO:0007669"/>
    <property type="project" value="TreeGrafter"/>
</dbReference>
<feature type="domain" description="AMP-dependent synthetase/ligase" evidence="3">
    <location>
        <begin position="6"/>
        <end position="224"/>
    </location>
</feature>
<evidence type="ECO:0000313" key="4">
    <source>
        <dbReference type="EMBL" id="KAF6072437.1"/>
    </source>
</evidence>
<name>A0A8H6C616_CANAX</name>
<dbReference type="InterPro" id="IPR000873">
    <property type="entry name" value="AMP-dep_synth/lig_dom"/>
</dbReference>
<dbReference type="GO" id="GO:0005783">
    <property type="term" value="C:endoplasmic reticulum"/>
    <property type="evidence" value="ECO:0007669"/>
    <property type="project" value="TreeGrafter"/>
</dbReference>
<sequence>MGKENVRFYSFLPLAHIYERANIQFALSLGSAIGFPQGPSPLTLLDDVKVLKPDLLALVPRVYTKLEAAIRAQTINNTEKPWLQSIFSTAINAKMEAHAKKENEHTNPSFLVYDRILGLLKKKIGFDNVITMTTGSAPIAPETIKFLKAAVNVGFAQGYGLSESFAGVMASSKYETESTSCGAISVTTEMKIRDIPEMGYSAHDKEGARGELLLRGPQIFKEYYKNPEETAKAVDEDGWFYTGDVACIDSEGKVKIIDRVKNFFKLAQGEYVSPEKIEGLYLSQFPYIAQLFVHGDSLQTFLVGVVGLDPTTIGTYIKKRFKDEIVNQADIIEFFKSPRNRKVLLDDMNKSIGKHLQGFEKLHNIDISFEPLTVERNVITPTMKIRRPIAANYFKQEIENMYNEGSLIRNNNL</sequence>
<evidence type="ECO:0000313" key="5">
    <source>
        <dbReference type="Proteomes" id="UP000536275"/>
    </source>
</evidence>
<evidence type="ECO:0000256" key="2">
    <source>
        <dbReference type="ARBA" id="ARBA00022840"/>
    </source>
</evidence>
<dbReference type="EMBL" id="JABWAD010000007">
    <property type="protein sequence ID" value="KAF6072437.1"/>
    <property type="molecule type" value="Genomic_DNA"/>
</dbReference>
<dbReference type="AlphaFoldDB" id="A0A8H6C616"/>
<dbReference type="Proteomes" id="UP000536275">
    <property type="component" value="Unassembled WGS sequence"/>
</dbReference>
<organism evidence="4 5">
    <name type="scientific">Candida albicans</name>
    <name type="common">Yeast</name>
    <dbReference type="NCBI Taxonomy" id="5476"/>
    <lineage>
        <taxon>Eukaryota</taxon>
        <taxon>Fungi</taxon>
        <taxon>Dikarya</taxon>
        <taxon>Ascomycota</taxon>
        <taxon>Saccharomycotina</taxon>
        <taxon>Pichiomycetes</taxon>
        <taxon>Debaryomycetaceae</taxon>
        <taxon>Candida/Lodderomyces clade</taxon>
        <taxon>Candida</taxon>
    </lineage>
</organism>
<dbReference type="GO" id="GO:0005524">
    <property type="term" value="F:ATP binding"/>
    <property type="evidence" value="ECO:0007669"/>
    <property type="project" value="UniProtKB-KW"/>
</dbReference>
<reference evidence="4 5" key="1">
    <citation type="submission" date="2020-03" db="EMBL/GenBank/DDBJ databases">
        <title>FDA dAtabase for Regulatory Grade micrObial Sequences (FDA-ARGOS): Supporting development and validation of Infectious Disease Dx tests.</title>
        <authorList>
            <person name="Campos J."/>
            <person name="Goldberg B."/>
            <person name="Tallon L."/>
            <person name="Sadzewicz L."/>
            <person name="Vavikolanu K."/>
            <person name="Mehta A."/>
            <person name="Aluvathingal J."/>
            <person name="Nadendla S."/>
            <person name="Nandy P."/>
            <person name="Geyer C."/>
            <person name="Yan Y."/>
            <person name="Sichtig H."/>
        </authorList>
    </citation>
    <scope>NUCLEOTIDE SEQUENCE [LARGE SCALE GENOMIC DNA]</scope>
    <source>
        <strain evidence="4 5">FDAARGOS_656</strain>
    </source>
</reference>
<dbReference type="GO" id="GO:0016020">
    <property type="term" value="C:membrane"/>
    <property type="evidence" value="ECO:0007669"/>
    <property type="project" value="TreeGrafter"/>
</dbReference>
<keyword evidence="2" id="KW-0067">ATP-binding</keyword>
<proteinExistence type="predicted"/>
<evidence type="ECO:0000259" key="3">
    <source>
        <dbReference type="Pfam" id="PF00501"/>
    </source>
</evidence>
<dbReference type="InterPro" id="IPR042099">
    <property type="entry name" value="ANL_N_sf"/>
</dbReference>
<dbReference type="PANTHER" id="PTHR43272:SF33">
    <property type="entry name" value="AMP-BINDING DOMAIN-CONTAINING PROTEIN-RELATED"/>
    <property type="match status" value="1"/>
</dbReference>
<accession>A0A8H6C616</accession>
<dbReference type="SUPFAM" id="SSF56801">
    <property type="entry name" value="Acetyl-CoA synthetase-like"/>
    <property type="match status" value="1"/>
</dbReference>
<comment type="caution">
    <text evidence="4">The sequence shown here is derived from an EMBL/GenBank/DDBJ whole genome shotgun (WGS) entry which is preliminary data.</text>
</comment>